<dbReference type="GO" id="GO:1990904">
    <property type="term" value="C:ribonucleoprotein complex"/>
    <property type="evidence" value="ECO:0007669"/>
    <property type="project" value="UniProtKB-KW"/>
</dbReference>
<dbReference type="InterPro" id="IPR001014">
    <property type="entry name" value="Ribosomal_uL23_CS"/>
</dbReference>
<feature type="domain" description="Large ribosomal subunit protein uL23 N-terminal" evidence="7">
    <location>
        <begin position="1"/>
        <end position="42"/>
    </location>
</feature>
<dbReference type="GO" id="GO:0003735">
    <property type="term" value="F:structural constituent of ribosome"/>
    <property type="evidence" value="ECO:0007669"/>
    <property type="project" value="InterPro"/>
</dbReference>
<sequence length="131" mass="14527">KAAAKGANGLKKTKVYTTTTFHRPKTLALPRKPTYANKAVNHYPRMDEYKVIISSVNSEGATQKIEDANTLVLYVHIKANKDQIKYAVKKLYGAEVLKVNTLVRPDGTKKAFVRLTPDHDALDVASRAGFL</sequence>
<keyword evidence="3" id="KW-0694">RNA-binding</keyword>
<evidence type="ECO:0000259" key="7">
    <source>
        <dbReference type="Pfam" id="PF03939"/>
    </source>
</evidence>
<accession>A0A0L0BS47</accession>
<dbReference type="InterPro" id="IPR013025">
    <property type="entry name" value="Ribosomal_uL23-like"/>
</dbReference>
<name>A0A0L0BS47_LUCCU</name>
<dbReference type="OMA" id="CIIASEE"/>
<dbReference type="HAMAP" id="MF_01369_A">
    <property type="entry name" value="Ribosomal_uL23_A"/>
    <property type="match status" value="1"/>
</dbReference>
<evidence type="ECO:0000256" key="6">
    <source>
        <dbReference type="RuleBase" id="RU003934"/>
    </source>
</evidence>
<evidence type="ECO:0000256" key="5">
    <source>
        <dbReference type="ARBA" id="ARBA00023274"/>
    </source>
</evidence>
<dbReference type="InterPro" id="IPR012678">
    <property type="entry name" value="Ribosomal_uL23/eL15/eS24_sf"/>
</dbReference>
<dbReference type="PROSITE" id="PS00050">
    <property type="entry name" value="RIBOSOMAL_L23"/>
    <property type="match status" value="1"/>
</dbReference>
<evidence type="ECO:0000256" key="4">
    <source>
        <dbReference type="ARBA" id="ARBA00022980"/>
    </source>
</evidence>
<keyword evidence="2" id="KW-0699">rRNA-binding</keyword>
<dbReference type="GO" id="GO:0005840">
    <property type="term" value="C:ribosome"/>
    <property type="evidence" value="ECO:0007669"/>
    <property type="project" value="UniProtKB-KW"/>
</dbReference>
<dbReference type="FunFam" id="3.30.70.330:FF:000035">
    <property type="entry name" value="60S ribosomal protein L23a"/>
    <property type="match status" value="1"/>
</dbReference>
<dbReference type="Gene3D" id="3.30.70.330">
    <property type="match status" value="1"/>
</dbReference>
<dbReference type="OrthoDB" id="1267328at2759"/>
<dbReference type="PANTHER" id="PTHR11620">
    <property type="entry name" value="60S RIBOSOMAL PROTEIN L23A"/>
    <property type="match status" value="1"/>
</dbReference>
<dbReference type="SUPFAM" id="SSF54189">
    <property type="entry name" value="Ribosomal proteins S24e, L23 and L15e"/>
    <property type="match status" value="1"/>
</dbReference>
<dbReference type="AlphaFoldDB" id="A0A0L0BS47"/>
<dbReference type="EMBL" id="JRES01001445">
    <property type="protein sequence ID" value="KNC22870.1"/>
    <property type="molecule type" value="Genomic_DNA"/>
</dbReference>
<feature type="non-terminal residue" evidence="8">
    <location>
        <position position="1"/>
    </location>
</feature>
<dbReference type="InterPro" id="IPR005633">
    <property type="entry name" value="Ribosomal_uL23_N"/>
</dbReference>
<evidence type="ECO:0000313" key="9">
    <source>
        <dbReference type="Proteomes" id="UP000037069"/>
    </source>
</evidence>
<dbReference type="Proteomes" id="UP000037069">
    <property type="component" value="Unassembled WGS sequence"/>
</dbReference>
<dbReference type="Pfam" id="PF00276">
    <property type="entry name" value="Ribosomal_L23"/>
    <property type="match status" value="1"/>
</dbReference>
<dbReference type="NCBIfam" id="NF011118">
    <property type="entry name" value="PRK14548.1"/>
    <property type="match status" value="1"/>
</dbReference>
<comment type="caution">
    <text evidence="8">The sequence shown here is derived from an EMBL/GenBank/DDBJ whole genome shotgun (WGS) entry which is preliminary data.</text>
</comment>
<protein>
    <recommendedName>
        <fullName evidence="7">Large ribosomal subunit protein uL23 N-terminal domain-containing protein</fullName>
    </recommendedName>
</protein>
<keyword evidence="9" id="KW-1185">Reference proteome</keyword>
<evidence type="ECO:0000256" key="2">
    <source>
        <dbReference type="ARBA" id="ARBA00022730"/>
    </source>
</evidence>
<proteinExistence type="inferred from homology"/>
<dbReference type="GO" id="GO:0006412">
    <property type="term" value="P:translation"/>
    <property type="evidence" value="ECO:0007669"/>
    <property type="project" value="InterPro"/>
</dbReference>
<evidence type="ECO:0000256" key="3">
    <source>
        <dbReference type="ARBA" id="ARBA00022884"/>
    </source>
</evidence>
<organism evidence="8 9">
    <name type="scientific">Lucilia cuprina</name>
    <name type="common">Green bottle fly</name>
    <name type="synonym">Australian sheep blowfly</name>
    <dbReference type="NCBI Taxonomy" id="7375"/>
    <lineage>
        <taxon>Eukaryota</taxon>
        <taxon>Metazoa</taxon>
        <taxon>Ecdysozoa</taxon>
        <taxon>Arthropoda</taxon>
        <taxon>Hexapoda</taxon>
        <taxon>Insecta</taxon>
        <taxon>Pterygota</taxon>
        <taxon>Neoptera</taxon>
        <taxon>Endopterygota</taxon>
        <taxon>Diptera</taxon>
        <taxon>Brachycera</taxon>
        <taxon>Muscomorpha</taxon>
        <taxon>Oestroidea</taxon>
        <taxon>Calliphoridae</taxon>
        <taxon>Luciliinae</taxon>
        <taxon>Lucilia</taxon>
    </lineage>
</organism>
<keyword evidence="4 6" id="KW-0689">Ribosomal protein</keyword>
<evidence type="ECO:0000313" key="8">
    <source>
        <dbReference type="EMBL" id="KNC22870.1"/>
    </source>
</evidence>
<comment type="similarity">
    <text evidence="1 6">Belongs to the universal ribosomal protein uL23 family.</text>
</comment>
<gene>
    <name evidence="8" type="ORF">FF38_14039</name>
</gene>
<dbReference type="Pfam" id="PF03939">
    <property type="entry name" value="Ribosomal_L23eN"/>
    <property type="match status" value="1"/>
</dbReference>
<keyword evidence="5 6" id="KW-0687">Ribonucleoprotein</keyword>
<reference evidence="8 9" key="1">
    <citation type="journal article" date="2015" name="Nat. Commun.">
        <title>Lucilia cuprina genome unlocks parasitic fly biology to underpin future interventions.</title>
        <authorList>
            <person name="Anstead C.A."/>
            <person name="Korhonen P.K."/>
            <person name="Young N.D."/>
            <person name="Hall R.S."/>
            <person name="Jex A.R."/>
            <person name="Murali S.C."/>
            <person name="Hughes D.S."/>
            <person name="Lee S.F."/>
            <person name="Perry T."/>
            <person name="Stroehlein A.J."/>
            <person name="Ansell B.R."/>
            <person name="Breugelmans B."/>
            <person name="Hofmann A."/>
            <person name="Qu J."/>
            <person name="Dugan S."/>
            <person name="Lee S.L."/>
            <person name="Chao H."/>
            <person name="Dinh H."/>
            <person name="Han Y."/>
            <person name="Doddapaneni H.V."/>
            <person name="Worley K.C."/>
            <person name="Muzny D.M."/>
            <person name="Ioannidis P."/>
            <person name="Waterhouse R.M."/>
            <person name="Zdobnov E.M."/>
            <person name="James P.J."/>
            <person name="Bagnall N.H."/>
            <person name="Kotze A.C."/>
            <person name="Gibbs R.A."/>
            <person name="Richards S."/>
            <person name="Batterham P."/>
            <person name="Gasser R.B."/>
        </authorList>
    </citation>
    <scope>NUCLEOTIDE SEQUENCE [LARGE SCALE GENOMIC DNA]</scope>
    <source>
        <strain evidence="8 9">LS</strain>
        <tissue evidence="8">Full body</tissue>
    </source>
</reference>
<dbReference type="STRING" id="7375.A0A0L0BS47"/>
<evidence type="ECO:0000256" key="1">
    <source>
        <dbReference type="ARBA" id="ARBA00006700"/>
    </source>
</evidence>
<dbReference type="InterPro" id="IPR012677">
    <property type="entry name" value="Nucleotide-bd_a/b_plait_sf"/>
</dbReference>
<dbReference type="GO" id="GO:0019843">
    <property type="term" value="F:rRNA binding"/>
    <property type="evidence" value="ECO:0007669"/>
    <property type="project" value="UniProtKB-KW"/>
</dbReference>